<gene>
    <name evidence="1" type="ORF">IIQ43_19885</name>
</gene>
<keyword evidence="2" id="KW-1185">Reference proteome</keyword>
<comment type="caution">
    <text evidence="1">The sequence shown here is derived from an EMBL/GenBank/DDBJ whole genome shotgun (WGS) entry which is preliminary data.</text>
</comment>
<reference evidence="1 2" key="1">
    <citation type="submission" date="2020-10" db="EMBL/GenBank/DDBJ databases">
        <authorList>
            <person name="Mohd Rani F."/>
        </authorList>
    </citation>
    <scope>NUCLEOTIDE SEQUENCE [LARGE SCALE GENOMIC DNA]</scope>
    <source>
        <strain evidence="1 2">AC1583</strain>
    </source>
</reference>
<dbReference type="EMBL" id="JADAZL010000024">
    <property type="protein sequence ID" value="MBE2166780.1"/>
    <property type="molecule type" value="Genomic_DNA"/>
</dbReference>
<reference evidence="2" key="2">
    <citation type="submission" date="2023-07" db="EMBL/GenBank/DDBJ databases">
        <title>Acinetobacter oleivorans assembled AC1583.</title>
        <authorList>
            <person name="Yeo C.C."/>
        </authorList>
    </citation>
    <scope>NUCLEOTIDE SEQUENCE [LARGE SCALE GENOMIC DNA]</scope>
    <source>
        <strain evidence="2">AC1583</strain>
    </source>
</reference>
<accession>A0ABR9NPY4</accession>
<evidence type="ECO:0000313" key="1">
    <source>
        <dbReference type="EMBL" id="MBE2166780.1"/>
    </source>
</evidence>
<sequence length="111" mass="13121">MICFIVPHNQEAVEKHNYGVEDSNTMTIVPIEEEKINTLWEINFFDELNKKFGLMISTGEDEKISGQDNLNNILIFTEKYIKEYPQNEYLYLVKNLLQEAIEKKTELNIYL</sequence>
<proteinExistence type="predicted"/>
<dbReference type="RefSeq" id="WP_192835286.1">
    <property type="nucleotide sequence ID" value="NZ_JADAZL010000024.1"/>
</dbReference>
<dbReference type="Proteomes" id="UP000619170">
    <property type="component" value="Unassembled WGS sequence"/>
</dbReference>
<protein>
    <submittedName>
        <fullName evidence="1">Uncharacterized protein</fullName>
    </submittedName>
</protein>
<organism evidence="1 2">
    <name type="scientific">Acinetobacter oleivorans</name>
    <dbReference type="NCBI Taxonomy" id="1148157"/>
    <lineage>
        <taxon>Bacteria</taxon>
        <taxon>Pseudomonadati</taxon>
        <taxon>Pseudomonadota</taxon>
        <taxon>Gammaproteobacteria</taxon>
        <taxon>Moraxellales</taxon>
        <taxon>Moraxellaceae</taxon>
        <taxon>Acinetobacter</taxon>
    </lineage>
</organism>
<name>A0ABR9NPY4_9GAMM</name>
<evidence type="ECO:0000313" key="2">
    <source>
        <dbReference type="Proteomes" id="UP000619170"/>
    </source>
</evidence>